<evidence type="ECO:0000313" key="1">
    <source>
        <dbReference type="EMBL" id="GAA0741924.1"/>
    </source>
</evidence>
<evidence type="ECO:0000313" key="2">
    <source>
        <dbReference type="Proteomes" id="UP001500279"/>
    </source>
</evidence>
<proteinExistence type="predicted"/>
<gene>
    <name evidence="1" type="ORF">GCM10009107_04890</name>
</gene>
<dbReference type="EMBL" id="BAAAEW010000004">
    <property type="protein sequence ID" value="GAA0741924.1"/>
    <property type="molecule type" value="Genomic_DNA"/>
</dbReference>
<comment type="caution">
    <text evidence="1">The sequence shown here is derived from an EMBL/GenBank/DDBJ whole genome shotgun (WGS) entry which is preliminary data.</text>
</comment>
<dbReference type="InterPro" id="IPR029063">
    <property type="entry name" value="SAM-dependent_MTases_sf"/>
</dbReference>
<accession>A0ABP3USU3</accession>
<sequence length="267" mass="28825">MTQPLGKPLDADEYASRHDAQMDAAAADFESVCLLARQQCNRRWLDRLQPRQVLEVGCGPLLLAPDWLATQPADSRWAVVEPAARWAEVARGAAARDDRISVVQDYIENAAQSLRTLAALRGGTPEVDLVLVSGVIHETAEPEALLRAALALLRPGGHLLVSVPNAGSFHRLLAVQIGLIPAANTLGERNRLLGQPMVYGAAELRALVLGLGLEEAGFEGYLFKPFTHAQMAPLMPQLGQAGLQGLIELGRQFPDQAAEICLVARKR</sequence>
<protein>
    <recommendedName>
        <fullName evidence="3">Class I SAM-dependent methyltransferase</fullName>
    </recommendedName>
</protein>
<dbReference type="RefSeq" id="WP_231010271.1">
    <property type="nucleotide sequence ID" value="NZ_BAAAEW010000004.1"/>
</dbReference>
<dbReference type="SUPFAM" id="SSF53335">
    <property type="entry name" value="S-adenosyl-L-methionine-dependent methyltransferases"/>
    <property type="match status" value="1"/>
</dbReference>
<evidence type="ECO:0008006" key="3">
    <source>
        <dbReference type="Google" id="ProtNLM"/>
    </source>
</evidence>
<name>A0ABP3USU3_9BURK</name>
<keyword evidence="2" id="KW-1185">Reference proteome</keyword>
<dbReference type="Gene3D" id="3.40.50.150">
    <property type="entry name" value="Vaccinia Virus protein VP39"/>
    <property type="match status" value="1"/>
</dbReference>
<organism evidence="1 2">
    <name type="scientific">Ideonella azotifigens</name>
    <dbReference type="NCBI Taxonomy" id="513160"/>
    <lineage>
        <taxon>Bacteria</taxon>
        <taxon>Pseudomonadati</taxon>
        <taxon>Pseudomonadota</taxon>
        <taxon>Betaproteobacteria</taxon>
        <taxon>Burkholderiales</taxon>
        <taxon>Sphaerotilaceae</taxon>
        <taxon>Ideonella</taxon>
    </lineage>
</organism>
<reference evidence="2" key="1">
    <citation type="journal article" date="2019" name="Int. J. Syst. Evol. Microbiol.">
        <title>The Global Catalogue of Microorganisms (GCM) 10K type strain sequencing project: providing services to taxonomists for standard genome sequencing and annotation.</title>
        <authorList>
            <consortium name="The Broad Institute Genomics Platform"/>
            <consortium name="The Broad Institute Genome Sequencing Center for Infectious Disease"/>
            <person name="Wu L."/>
            <person name="Ma J."/>
        </authorList>
    </citation>
    <scope>NUCLEOTIDE SEQUENCE [LARGE SCALE GENOMIC DNA]</scope>
    <source>
        <strain evidence="2">JCM 15503</strain>
    </source>
</reference>
<dbReference type="Pfam" id="PF13489">
    <property type="entry name" value="Methyltransf_23"/>
    <property type="match status" value="1"/>
</dbReference>
<dbReference type="Proteomes" id="UP001500279">
    <property type="component" value="Unassembled WGS sequence"/>
</dbReference>